<comment type="caution">
    <text evidence="10">The sequence shown here is derived from an EMBL/GenBank/DDBJ whole genome shotgun (WGS) entry which is preliminary data.</text>
</comment>
<keyword evidence="3" id="KW-1003">Cell membrane</keyword>
<feature type="transmembrane region" description="Helical" evidence="9">
    <location>
        <begin position="12"/>
        <end position="33"/>
    </location>
</feature>
<accession>A0ABR9VT76</accession>
<comment type="subcellular location">
    <subcellularLocation>
        <location evidence="1">Cell membrane</location>
        <topology evidence="1">Multi-pass membrane protein</topology>
    </subcellularLocation>
</comment>
<evidence type="ECO:0000256" key="7">
    <source>
        <dbReference type="ARBA" id="ARBA00023136"/>
    </source>
</evidence>
<gene>
    <name evidence="10" type="ORF">IQ217_09600</name>
</gene>
<evidence type="ECO:0000256" key="5">
    <source>
        <dbReference type="ARBA" id="ARBA00022989"/>
    </source>
</evidence>
<keyword evidence="11" id="KW-1185">Reference proteome</keyword>
<dbReference type="InterPro" id="IPR044669">
    <property type="entry name" value="YneE/VCCN1/2-like"/>
</dbReference>
<evidence type="ECO:0000256" key="6">
    <source>
        <dbReference type="ARBA" id="ARBA00023065"/>
    </source>
</evidence>
<protein>
    <submittedName>
        <fullName evidence="10">Bestrophin family protein</fullName>
    </submittedName>
</protein>
<dbReference type="PANTHER" id="PTHR33281">
    <property type="entry name" value="UPF0187 PROTEIN YNEE"/>
    <property type="match status" value="1"/>
</dbReference>
<keyword evidence="7 9" id="KW-0472">Membrane</keyword>
<keyword evidence="5 9" id="KW-1133">Transmembrane helix</keyword>
<dbReference type="Pfam" id="PF25539">
    <property type="entry name" value="Bestrophin_2"/>
    <property type="match status" value="1"/>
</dbReference>
<evidence type="ECO:0000256" key="3">
    <source>
        <dbReference type="ARBA" id="ARBA00022475"/>
    </source>
</evidence>
<feature type="transmembrane region" description="Helical" evidence="9">
    <location>
        <begin position="45"/>
        <end position="63"/>
    </location>
</feature>
<reference evidence="10 11" key="1">
    <citation type="submission" date="2020-10" db="EMBL/GenBank/DDBJ databases">
        <authorList>
            <person name="Castelo-Branco R."/>
            <person name="Eusebio N."/>
            <person name="Adriana R."/>
            <person name="Vieira A."/>
            <person name="Brugerolle De Fraissinette N."/>
            <person name="Rezende De Castro R."/>
            <person name="Schneider M.P."/>
            <person name="Vasconcelos V."/>
            <person name="Leao P.N."/>
        </authorList>
    </citation>
    <scope>NUCLEOTIDE SEQUENCE [LARGE SCALE GENOMIC DNA]</scope>
    <source>
        <strain evidence="10 11">LEGE 00031</strain>
    </source>
</reference>
<evidence type="ECO:0000256" key="8">
    <source>
        <dbReference type="ARBA" id="ARBA00034708"/>
    </source>
</evidence>
<proteinExistence type="inferred from homology"/>
<evidence type="ECO:0000256" key="2">
    <source>
        <dbReference type="ARBA" id="ARBA00022448"/>
    </source>
</evidence>
<sequence>MLLRWQGSVIPAIAPRVLVCMAFSLGVTLVDGWGYEFSIPLQESIVPSIVLGLLLVFRTNTAYERFWEGRKAWGTLVNTIRNLSRTIWVSVAEPTPQAHQDKIKILHLLVAFAVATKLHLRSEPLNEEIWALLPESGYRKLEDLHNPPLEIAFWISNYLQQEYDQNNINPYQLTAMLRLVDTMVDVLGSCERILKTPIPLAYAIHLRQLIFLYCFITPFQMVNTLHWATAFVVGIIAFTVFGIEEIGVEIENPFGHDANDLPLDQICQTMQANLEDLIQLPPWHQVSHGD</sequence>
<dbReference type="EMBL" id="JADEVV010000023">
    <property type="protein sequence ID" value="MBE9254088.1"/>
    <property type="molecule type" value="Genomic_DNA"/>
</dbReference>
<organism evidence="10 11">
    <name type="scientific">Synechocystis salina LEGE 00031</name>
    <dbReference type="NCBI Taxonomy" id="1828736"/>
    <lineage>
        <taxon>Bacteria</taxon>
        <taxon>Bacillati</taxon>
        <taxon>Cyanobacteriota</taxon>
        <taxon>Cyanophyceae</taxon>
        <taxon>Synechococcales</taxon>
        <taxon>Merismopediaceae</taxon>
        <taxon>Synechocystis</taxon>
    </lineage>
</organism>
<name>A0ABR9VT76_9SYNC</name>
<evidence type="ECO:0000313" key="10">
    <source>
        <dbReference type="EMBL" id="MBE9254088.1"/>
    </source>
</evidence>
<comment type="similarity">
    <text evidence="8">Belongs to the anion channel-forming bestrophin (TC 1.A.46) family.</text>
</comment>
<evidence type="ECO:0000256" key="9">
    <source>
        <dbReference type="SAM" id="Phobius"/>
    </source>
</evidence>
<evidence type="ECO:0000256" key="4">
    <source>
        <dbReference type="ARBA" id="ARBA00022692"/>
    </source>
</evidence>
<keyword evidence="2" id="KW-0813">Transport</keyword>
<keyword evidence="6" id="KW-0406">Ion transport</keyword>
<keyword evidence="4 9" id="KW-0812">Transmembrane</keyword>
<evidence type="ECO:0000313" key="11">
    <source>
        <dbReference type="Proteomes" id="UP000658720"/>
    </source>
</evidence>
<dbReference type="PANTHER" id="PTHR33281:SF19">
    <property type="entry name" value="VOLTAGE-DEPENDENT ANION CHANNEL-FORMING PROTEIN YNEE"/>
    <property type="match status" value="1"/>
</dbReference>
<evidence type="ECO:0000256" key="1">
    <source>
        <dbReference type="ARBA" id="ARBA00004651"/>
    </source>
</evidence>
<dbReference type="Proteomes" id="UP000658720">
    <property type="component" value="Unassembled WGS sequence"/>
</dbReference>